<dbReference type="InterPro" id="IPR024960">
    <property type="entry name" value="PEMT/MFAP"/>
</dbReference>
<feature type="transmembrane region" description="Helical" evidence="5">
    <location>
        <begin position="553"/>
        <end position="573"/>
    </location>
</feature>
<dbReference type="PANTHER" id="PTHR15458:SF5">
    <property type="entry name" value="PHOSPHATIDYLETHANOLAMINE N-METHYLTRANSFERASE"/>
    <property type="match status" value="1"/>
</dbReference>
<dbReference type="EMBL" id="CM000605">
    <property type="protein sequence ID" value="EEC51743.1"/>
    <property type="molecule type" value="Genomic_DNA"/>
</dbReference>
<keyword evidence="1" id="KW-0489">Methyltransferase</keyword>
<keyword evidence="2" id="KW-0808">Transferase</keyword>
<dbReference type="OrthoDB" id="8300106at2759"/>
<evidence type="ECO:0000313" key="7">
    <source>
        <dbReference type="Proteomes" id="UP000000759"/>
    </source>
</evidence>
<accession>B7FPV0</accession>
<keyword evidence="5" id="KW-1133">Transmembrane helix</keyword>
<dbReference type="InParanoid" id="B7FPV0"/>
<gene>
    <name evidence="6" type="ORF">PHATRDRAFT_42871</name>
</gene>
<keyword evidence="4" id="KW-0256">Endoplasmic reticulum</keyword>
<dbReference type="HOGENOM" id="CLU_018840_0_0_1"/>
<feature type="transmembrane region" description="Helical" evidence="5">
    <location>
        <begin position="119"/>
        <end position="136"/>
    </location>
</feature>
<dbReference type="GO" id="GO:0008757">
    <property type="term" value="F:S-adenosylmethionine-dependent methyltransferase activity"/>
    <property type="evidence" value="ECO:0007669"/>
    <property type="project" value="InterPro"/>
</dbReference>
<dbReference type="GeneID" id="7196517"/>
<evidence type="ECO:0000256" key="4">
    <source>
        <dbReference type="ARBA" id="ARBA00022824"/>
    </source>
</evidence>
<organism evidence="6 7">
    <name type="scientific">Phaeodactylum tricornutum (strain CCAP 1055/1)</name>
    <dbReference type="NCBI Taxonomy" id="556484"/>
    <lineage>
        <taxon>Eukaryota</taxon>
        <taxon>Sar</taxon>
        <taxon>Stramenopiles</taxon>
        <taxon>Ochrophyta</taxon>
        <taxon>Bacillariophyta</taxon>
        <taxon>Bacillariophyceae</taxon>
        <taxon>Bacillariophycidae</taxon>
        <taxon>Naviculales</taxon>
        <taxon>Phaeodactylaceae</taxon>
        <taxon>Phaeodactylum</taxon>
    </lineage>
</organism>
<evidence type="ECO:0000256" key="3">
    <source>
        <dbReference type="ARBA" id="ARBA00022691"/>
    </source>
</evidence>
<name>B7FPV0_PHATC</name>
<reference evidence="7" key="2">
    <citation type="submission" date="2008-08" db="EMBL/GenBank/DDBJ databases">
        <authorList>
            <consortium name="Diatom Consortium"/>
            <person name="Grigoriev I."/>
            <person name="Grimwood J."/>
            <person name="Kuo A."/>
            <person name="Otillar R.P."/>
            <person name="Salamov A."/>
            <person name="Detter J.C."/>
            <person name="Lindquist E."/>
            <person name="Shapiro H."/>
            <person name="Lucas S."/>
            <person name="Glavina del Rio T."/>
            <person name="Pitluck S."/>
            <person name="Rokhsar D."/>
            <person name="Bowler C."/>
        </authorList>
    </citation>
    <scope>GENOME REANNOTATION</scope>
    <source>
        <strain evidence="7">CCAP 1055/1</strain>
    </source>
</reference>
<dbReference type="KEGG" id="pti:PHATRDRAFT_42871"/>
<keyword evidence="5" id="KW-0812">Transmembrane</keyword>
<feature type="transmembrane region" description="Helical" evidence="5">
    <location>
        <begin position="428"/>
        <end position="452"/>
    </location>
</feature>
<dbReference type="PaxDb" id="2850-Phatr42871"/>
<protein>
    <submittedName>
        <fullName evidence="6">Uncharacterized protein</fullName>
    </submittedName>
</protein>
<dbReference type="AlphaFoldDB" id="B7FPV0"/>
<dbReference type="OMA" id="THYCMYI"/>
<keyword evidence="5" id="KW-0472">Membrane</keyword>
<evidence type="ECO:0000256" key="5">
    <source>
        <dbReference type="SAM" id="Phobius"/>
    </source>
</evidence>
<feature type="transmembrane region" description="Helical" evidence="5">
    <location>
        <begin position="509"/>
        <end position="533"/>
    </location>
</feature>
<feature type="transmembrane region" description="Helical" evidence="5">
    <location>
        <begin position="77"/>
        <end position="99"/>
    </location>
</feature>
<dbReference type="eggNOG" id="ENOG502QWRE">
    <property type="taxonomic scope" value="Eukaryota"/>
</dbReference>
<dbReference type="GO" id="GO:0006656">
    <property type="term" value="P:phosphatidylcholine biosynthetic process"/>
    <property type="evidence" value="ECO:0007669"/>
    <property type="project" value="InterPro"/>
</dbReference>
<feature type="transmembrane region" description="Helical" evidence="5">
    <location>
        <begin position="46"/>
        <end position="65"/>
    </location>
</feature>
<feature type="transmembrane region" description="Helical" evidence="5">
    <location>
        <begin position="157"/>
        <end position="178"/>
    </location>
</feature>
<evidence type="ECO:0000256" key="2">
    <source>
        <dbReference type="ARBA" id="ARBA00022679"/>
    </source>
</evidence>
<dbReference type="RefSeq" id="XP_002177280.1">
    <property type="nucleotide sequence ID" value="XM_002177244.1"/>
</dbReference>
<evidence type="ECO:0000313" key="6">
    <source>
        <dbReference type="EMBL" id="EEC51743.1"/>
    </source>
</evidence>
<reference evidence="6 7" key="1">
    <citation type="journal article" date="2008" name="Nature">
        <title>The Phaeodactylum genome reveals the evolutionary history of diatom genomes.</title>
        <authorList>
            <person name="Bowler C."/>
            <person name="Allen A.E."/>
            <person name="Badger J.H."/>
            <person name="Grimwood J."/>
            <person name="Jabbari K."/>
            <person name="Kuo A."/>
            <person name="Maheswari U."/>
            <person name="Martens C."/>
            <person name="Maumus F."/>
            <person name="Otillar R.P."/>
            <person name="Rayko E."/>
            <person name="Salamov A."/>
            <person name="Vandepoele K."/>
            <person name="Beszteri B."/>
            <person name="Gruber A."/>
            <person name="Heijde M."/>
            <person name="Katinka M."/>
            <person name="Mock T."/>
            <person name="Valentin K."/>
            <person name="Verret F."/>
            <person name="Berges J.A."/>
            <person name="Brownlee C."/>
            <person name="Cadoret J.P."/>
            <person name="Chiovitti A."/>
            <person name="Choi C.J."/>
            <person name="Coesel S."/>
            <person name="De Martino A."/>
            <person name="Detter J.C."/>
            <person name="Durkin C."/>
            <person name="Falciatore A."/>
            <person name="Fournet J."/>
            <person name="Haruta M."/>
            <person name="Huysman M.J."/>
            <person name="Jenkins B.D."/>
            <person name="Jiroutova K."/>
            <person name="Jorgensen R.E."/>
            <person name="Joubert Y."/>
            <person name="Kaplan A."/>
            <person name="Kroger N."/>
            <person name="Kroth P.G."/>
            <person name="La Roche J."/>
            <person name="Lindquist E."/>
            <person name="Lommer M."/>
            <person name="Martin-Jezequel V."/>
            <person name="Lopez P.J."/>
            <person name="Lucas S."/>
            <person name="Mangogna M."/>
            <person name="McGinnis K."/>
            <person name="Medlin L.K."/>
            <person name="Montsant A."/>
            <person name="Oudot-Le Secq M.P."/>
            <person name="Napoli C."/>
            <person name="Obornik M."/>
            <person name="Parker M.S."/>
            <person name="Petit J.L."/>
            <person name="Porcel B.M."/>
            <person name="Poulsen N."/>
            <person name="Robison M."/>
            <person name="Rychlewski L."/>
            <person name="Rynearson T.A."/>
            <person name="Schmutz J."/>
            <person name="Shapiro H."/>
            <person name="Siaut M."/>
            <person name="Stanley M."/>
            <person name="Sussman M.R."/>
            <person name="Taylor A.R."/>
            <person name="Vardi A."/>
            <person name="von Dassow P."/>
            <person name="Vyverman W."/>
            <person name="Willis A."/>
            <person name="Wyrwicz L.S."/>
            <person name="Rokhsar D.S."/>
            <person name="Weissenbach J."/>
            <person name="Armbrust E.V."/>
            <person name="Green B.R."/>
            <person name="Van de Peer Y."/>
            <person name="Grigoriev I.V."/>
        </authorList>
    </citation>
    <scope>NUCLEOTIDE SEQUENCE [LARGE SCALE GENOMIC DNA]</scope>
    <source>
        <strain evidence="6 7">CCAP 1055/1</strain>
    </source>
</reference>
<dbReference type="Proteomes" id="UP000000759">
    <property type="component" value="Chromosome 1"/>
</dbReference>
<feature type="transmembrane region" description="Helical" evidence="5">
    <location>
        <begin position="400"/>
        <end position="419"/>
    </location>
</feature>
<dbReference type="GO" id="GO:0032259">
    <property type="term" value="P:methylation"/>
    <property type="evidence" value="ECO:0007669"/>
    <property type="project" value="UniProtKB-KW"/>
</dbReference>
<dbReference type="PANTHER" id="PTHR15458">
    <property type="entry name" value="PHOSPHATIDYLETHANOLAMINE N-METHYLTRANSFERASE"/>
    <property type="match status" value="1"/>
</dbReference>
<sequence length="604" mass="67940">MATDSKDKGELTLASLLHPLDLFWTKASYRKVADEFHPFHQHSVNVALHVLTTGLGVWGAVRLAMLTQLGTSAVLAYGILIALTTPIVTALCHTVFLYGCWQTPTVAVTFLDSYTLTPLYVGVAAVVLGYGLQDLAHYLCVEKTYMGSYINAKPWMLLIHSVWLMPLVIDGVLVRNLFLDCIPSRNRNVVVDVASRQAVEDLRTWINATIPSTPETTHVWPHAQPATDGPVTQLEQDAAILAGFRRVFSATHYDIRPVVPMNEIYVTAVGAKRAINSDAVFYTPHTDGPYWWLPGASLYRVLVGVTPNQMVRTHFNLQHESQDQVLDMYNVVGFDYNRELHWIDHVPNAVNSERRSLVKLHFIVYPKGWHRYGALCAKANTTYNTWARGNFLQTLRPSTVYDYAVAWWIWLTTWSNALWEEHVGWSNLMYIATSYAVSAAIPGFGSYPFLILTSFRHYLVYMTTFAFRQPMVAHGFLMRDAKLYKTISMMHLARALVPYVDFPRDAPGLAMACVGFAVTLAATARLGMVRTYFGTELGFVKPCWIEGFPYGTIPHPMIVGQIFAFAVLLVTLWERLAAEHVALLVAHMSCYAAHMLQEMLTSSY</sequence>
<keyword evidence="3" id="KW-0949">S-adenosyl-L-methionine</keyword>
<evidence type="ECO:0000256" key="1">
    <source>
        <dbReference type="ARBA" id="ARBA00022603"/>
    </source>
</evidence>
<keyword evidence="7" id="KW-1185">Reference proteome</keyword>
<proteinExistence type="predicted"/>